<organism evidence="1">
    <name type="scientific">Zea mays</name>
    <name type="common">Maize</name>
    <dbReference type="NCBI Taxonomy" id="4577"/>
    <lineage>
        <taxon>Eukaryota</taxon>
        <taxon>Viridiplantae</taxon>
        <taxon>Streptophyta</taxon>
        <taxon>Embryophyta</taxon>
        <taxon>Tracheophyta</taxon>
        <taxon>Spermatophyta</taxon>
        <taxon>Magnoliopsida</taxon>
        <taxon>Liliopsida</taxon>
        <taxon>Poales</taxon>
        <taxon>Poaceae</taxon>
        <taxon>PACMAD clade</taxon>
        <taxon>Panicoideae</taxon>
        <taxon>Andropogonodae</taxon>
        <taxon>Andropogoneae</taxon>
        <taxon>Tripsacinae</taxon>
        <taxon>Zea</taxon>
    </lineage>
</organism>
<protein>
    <submittedName>
        <fullName evidence="1">Uncharacterized protein</fullName>
    </submittedName>
</protein>
<proteinExistence type="predicted"/>
<name>A0A1D6N706_MAIZE</name>
<accession>A0A1D6N706</accession>
<evidence type="ECO:0000313" key="1">
    <source>
        <dbReference type="EMBL" id="ONM36374.1"/>
    </source>
</evidence>
<dbReference type="AlphaFoldDB" id="A0A1D6N706"/>
<dbReference type="EMBL" id="CM007649">
    <property type="protein sequence ID" value="ONM36374.1"/>
    <property type="molecule type" value="Genomic_DNA"/>
</dbReference>
<reference evidence="1" key="1">
    <citation type="submission" date="2015-12" db="EMBL/GenBank/DDBJ databases">
        <title>Update maize B73 reference genome by single molecule sequencing technologies.</title>
        <authorList>
            <consortium name="Maize Genome Sequencing Project"/>
            <person name="Ware D."/>
        </authorList>
    </citation>
    <scope>NUCLEOTIDE SEQUENCE [LARGE SCALE GENOMIC DNA]</scope>
    <source>
        <tissue evidence="1">Seedling</tissue>
    </source>
</reference>
<gene>
    <name evidence="1" type="ORF">ZEAMMB73_Zm00001d042834</name>
</gene>
<sequence>MDMLFLSIEESDSQTLCIYLKRNYKTMILSSFDDVAIYFTCILTNDLLLCS</sequence>